<name>A0ABN9U3P3_9DINO</name>
<evidence type="ECO:0000313" key="2">
    <source>
        <dbReference type="EMBL" id="CAK0853456.1"/>
    </source>
</evidence>
<protein>
    <submittedName>
        <fullName evidence="2">Uncharacterized protein</fullName>
    </submittedName>
</protein>
<gene>
    <name evidence="2" type="ORF">PCOR1329_LOCUS44922</name>
</gene>
<comment type="caution">
    <text evidence="2">The sequence shown here is derived from an EMBL/GenBank/DDBJ whole genome shotgun (WGS) entry which is preliminary data.</text>
</comment>
<feature type="compositionally biased region" description="Low complexity" evidence="1">
    <location>
        <begin position="97"/>
        <end position="118"/>
    </location>
</feature>
<sequence>MPTQLLVSVTPAIRAFLLGCGEEGAAERAEHDAVDMDELYRIAGSMRGRQGVEAPRIHELLEGAEVLERRRAPEPEPLSEVQRMRQDHRSSEGAWSRACPSPGGRPAPRRAATCRRASSLQRTSPRRSS</sequence>
<feature type="compositionally biased region" description="Basic and acidic residues" evidence="1">
    <location>
        <begin position="82"/>
        <end position="91"/>
    </location>
</feature>
<proteinExistence type="predicted"/>
<evidence type="ECO:0000313" key="3">
    <source>
        <dbReference type="Proteomes" id="UP001189429"/>
    </source>
</evidence>
<keyword evidence="3" id="KW-1185">Reference proteome</keyword>
<accession>A0ABN9U3P3</accession>
<dbReference type="Proteomes" id="UP001189429">
    <property type="component" value="Unassembled WGS sequence"/>
</dbReference>
<evidence type="ECO:0000256" key="1">
    <source>
        <dbReference type="SAM" id="MobiDB-lite"/>
    </source>
</evidence>
<organism evidence="2 3">
    <name type="scientific">Prorocentrum cordatum</name>
    <dbReference type="NCBI Taxonomy" id="2364126"/>
    <lineage>
        <taxon>Eukaryota</taxon>
        <taxon>Sar</taxon>
        <taxon>Alveolata</taxon>
        <taxon>Dinophyceae</taxon>
        <taxon>Prorocentrales</taxon>
        <taxon>Prorocentraceae</taxon>
        <taxon>Prorocentrum</taxon>
    </lineage>
</organism>
<reference evidence="2" key="1">
    <citation type="submission" date="2023-10" db="EMBL/GenBank/DDBJ databases">
        <authorList>
            <person name="Chen Y."/>
            <person name="Shah S."/>
            <person name="Dougan E. K."/>
            <person name="Thang M."/>
            <person name="Chan C."/>
        </authorList>
    </citation>
    <scope>NUCLEOTIDE SEQUENCE [LARGE SCALE GENOMIC DNA]</scope>
</reference>
<dbReference type="EMBL" id="CAUYUJ010015395">
    <property type="protein sequence ID" value="CAK0853456.1"/>
    <property type="molecule type" value="Genomic_DNA"/>
</dbReference>
<feature type="region of interest" description="Disordered" evidence="1">
    <location>
        <begin position="67"/>
        <end position="129"/>
    </location>
</feature>